<dbReference type="GO" id="GO:0016020">
    <property type="term" value="C:membrane"/>
    <property type="evidence" value="ECO:0007669"/>
    <property type="project" value="UniProtKB-SubCell"/>
</dbReference>
<keyword evidence="4 7" id="KW-0472">Membrane</keyword>
<dbReference type="SMART" id="SM00409">
    <property type="entry name" value="IG"/>
    <property type="match status" value="5"/>
</dbReference>
<dbReference type="InterPro" id="IPR003599">
    <property type="entry name" value="Ig_sub"/>
</dbReference>
<feature type="domain" description="Ig-like" evidence="9">
    <location>
        <begin position="64"/>
        <end position="160"/>
    </location>
</feature>
<feature type="region of interest" description="Disordered" evidence="6">
    <location>
        <begin position="759"/>
        <end position="779"/>
    </location>
</feature>
<evidence type="ECO:0000256" key="2">
    <source>
        <dbReference type="ARBA" id="ARBA00022692"/>
    </source>
</evidence>
<evidence type="ECO:0000256" key="1">
    <source>
        <dbReference type="ARBA" id="ARBA00004167"/>
    </source>
</evidence>
<keyword evidence="2 7" id="KW-0812">Transmembrane</keyword>
<dbReference type="PROSITE" id="PS50835">
    <property type="entry name" value="IG_LIKE"/>
    <property type="match status" value="5"/>
</dbReference>
<evidence type="ECO:0000256" key="3">
    <source>
        <dbReference type="ARBA" id="ARBA00022989"/>
    </source>
</evidence>
<protein>
    <submittedName>
        <fullName evidence="10">Protein turtle homolog A</fullName>
    </submittedName>
</protein>
<dbReference type="InterPro" id="IPR013162">
    <property type="entry name" value="CD80_C2-set"/>
</dbReference>
<dbReference type="SUPFAM" id="SSF48726">
    <property type="entry name" value="Immunoglobulin"/>
    <property type="match status" value="5"/>
</dbReference>
<evidence type="ECO:0000259" key="9">
    <source>
        <dbReference type="PROSITE" id="PS50835"/>
    </source>
</evidence>
<feature type="domain" description="Ig-like" evidence="9">
    <location>
        <begin position="270"/>
        <end position="364"/>
    </location>
</feature>
<feature type="domain" description="Ig-like" evidence="9">
    <location>
        <begin position="369"/>
        <end position="461"/>
    </location>
</feature>
<feature type="transmembrane region" description="Helical" evidence="7">
    <location>
        <begin position="676"/>
        <end position="696"/>
    </location>
</feature>
<feature type="chain" id="PRO_5034976977" evidence="8">
    <location>
        <begin position="39"/>
        <end position="852"/>
    </location>
</feature>
<dbReference type="InterPro" id="IPR007110">
    <property type="entry name" value="Ig-like_dom"/>
</dbReference>
<dbReference type="PANTHER" id="PTHR23278:SF28">
    <property type="entry name" value="SIDESTEP IV, ISOFORM C"/>
    <property type="match status" value="1"/>
</dbReference>
<feature type="signal peptide" evidence="8">
    <location>
        <begin position="1"/>
        <end position="38"/>
    </location>
</feature>
<dbReference type="SMART" id="SM00408">
    <property type="entry name" value="IGc2"/>
    <property type="match status" value="5"/>
</dbReference>
<keyword evidence="8" id="KW-0732">Signal</keyword>
<dbReference type="SUPFAM" id="SSF49265">
    <property type="entry name" value="Fibronectin type III"/>
    <property type="match status" value="1"/>
</dbReference>
<evidence type="ECO:0000313" key="10">
    <source>
        <dbReference type="EMBL" id="CAG6734104.1"/>
    </source>
</evidence>
<dbReference type="InterPro" id="IPR013151">
    <property type="entry name" value="Immunoglobulin_dom"/>
</dbReference>
<dbReference type="Gene3D" id="2.60.40.10">
    <property type="entry name" value="Immunoglobulins"/>
    <property type="match status" value="5"/>
</dbReference>
<evidence type="ECO:0000256" key="7">
    <source>
        <dbReference type="SAM" id="Phobius"/>
    </source>
</evidence>
<dbReference type="Pfam" id="PF00047">
    <property type="entry name" value="ig"/>
    <property type="match status" value="1"/>
</dbReference>
<keyword evidence="3 7" id="KW-1133">Transmembrane helix</keyword>
<dbReference type="Pfam" id="PF08205">
    <property type="entry name" value="C2-set_2"/>
    <property type="match status" value="2"/>
</dbReference>
<evidence type="ECO:0000256" key="8">
    <source>
        <dbReference type="SAM" id="SignalP"/>
    </source>
</evidence>
<name>A0A8D8YS49_9HEMI</name>
<comment type="subcellular location">
    <subcellularLocation>
        <location evidence="1">Membrane</location>
        <topology evidence="1">Single-pass membrane protein</topology>
    </subcellularLocation>
</comment>
<proteinExistence type="predicted"/>
<organism evidence="10">
    <name type="scientific">Cacopsylla melanoneura</name>
    <dbReference type="NCBI Taxonomy" id="428564"/>
    <lineage>
        <taxon>Eukaryota</taxon>
        <taxon>Metazoa</taxon>
        <taxon>Ecdysozoa</taxon>
        <taxon>Arthropoda</taxon>
        <taxon>Hexapoda</taxon>
        <taxon>Insecta</taxon>
        <taxon>Pterygota</taxon>
        <taxon>Neoptera</taxon>
        <taxon>Paraneoptera</taxon>
        <taxon>Hemiptera</taxon>
        <taxon>Sternorrhyncha</taxon>
        <taxon>Psylloidea</taxon>
        <taxon>Psyllidae</taxon>
        <taxon>Psyllinae</taxon>
        <taxon>Cacopsylla</taxon>
    </lineage>
</organism>
<accession>A0A8D8YS49</accession>
<dbReference type="AlphaFoldDB" id="A0A8D8YS49"/>
<dbReference type="InterPro" id="IPR003598">
    <property type="entry name" value="Ig_sub2"/>
</dbReference>
<dbReference type="InterPro" id="IPR036179">
    <property type="entry name" value="Ig-like_dom_sf"/>
</dbReference>
<sequence>MSNLHRSELVVRPPLGRRLLMVNWFLAWNLLTMGSSSAQDMLNELDSPIPMTDVMGVLNRKAVMPCDIEPREKGDSVYMVLWFKESDGEPLYSFDLRNRIHGTTKPKSTPGAFGTRVHFNTATVPAQLLVDNLKMSDEGVYRCRVDFRNTPTRNAKVNLTIIVPPDIPVIYHNSRGQRANSLEVFNQGSKIALKCEVSGGRPRPSLTWYLDNVVLDNTYTHTKDGKTENYLEMANVGRVHLNNQLVCQASNSNISNPVSRAVNIDVNLKPEKVSIVQFDKHMSAGKRYEIECKSSGSRPPANITWWKGSRQIKDEDTRVIAKSEYTISILTFTPSREDDGKYLTCRAENGKFLDSALEDKLRLEVFYAPNVTLRMGSTLNPEDIKEGDDVYFECNVQSNPKFYKLSWFHNGQEIHQNMSSGIVVSQFSLVLQGITKQFAGDYQCLAANNEGKGMSNPVSLRVMYIPECRSDKDEIVGALKQESILLRCMVDANPPSVSFHWTFNNSGDLTEVATNKYINTATTSTLNYTPVNDLDYGTLACWGTNMVGSQRVPCYYQVVAAGRPFPLVNCSVTNYTDSALEVECLENFDGGLPQSFQMELLQYPNLVSKVNITTSRSPPIFQVFGIDTSATYQVKLYAINAKGASDPVVFDQIYFRGITSTYNIKPPLAKLSISSVALGLVITVIALLVMVCLTLVSLHRRNSGSKCAHQVKLDMSQDGTEDPARLMCTPLSVGDEDPDVIPSKYERRPLKGFMKMYKTPPQRRRQKGEDEKNGSPVILGHVNHKDNSLLLTQGTLPSINSKMSSHHLVSGVNTTFKQSRPCSDTAVIKPLHNHKLGPEVVTASHRIQESCI</sequence>
<dbReference type="PANTHER" id="PTHR23278">
    <property type="entry name" value="SIDESTEP PROTEIN"/>
    <property type="match status" value="1"/>
</dbReference>
<evidence type="ECO:0000256" key="5">
    <source>
        <dbReference type="ARBA" id="ARBA00023157"/>
    </source>
</evidence>
<dbReference type="CDD" id="cd00096">
    <property type="entry name" value="Ig"/>
    <property type="match status" value="1"/>
</dbReference>
<dbReference type="InterPro" id="IPR013783">
    <property type="entry name" value="Ig-like_fold"/>
</dbReference>
<dbReference type="Pfam" id="PF13927">
    <property type="entry name" value="Ig_3"/>
    <property type="match status" value="1"/>
</dbReference>
<feature type="domain" description="Ig-like" evidence="9">
    <location>
        <begin position="466"/>
        <end position="541"/>
    </location>
</feature>
<dbReference type="InterPro" id="IPR036116">
    <property type="entry name" value="FN3_sf"/>
</dbReference>
<dbReference type="InterPro" id="IPR013106">
    <property type="entry name" value="Ig_V-set"/>
</dbReference>
<evidence type="ECO:0000256" key="6">
    <source>
        <dbReference type="SAM" id="MobiDB-lite"/>
    </source>
</evidence>
<feature type="domain" description="Ig-like" evidence="9">
    <location>
        <begin position="165"/>
        <end position="263"/>
    </location>
</feature>
<keyword evidence="5" id="KW-1015">Disulfide bond</keyword>
<evidence type="ECO:0000256" key="4">
    <source>
        <dbReference type="ARBA" id="ARBA00023136"/>
    </source>
</evidence>
<dbReference type="Pfam" id="PF07686">
    <property type="entry name" value="V-set"/>
    <property type="match status" value="1"/>
</dbReference>
<dbReference type="EMBL" id="HBUF01391793">
    <property type="protein sequence ID" value="CAG6734104.1"/>
    <property type="molecule type" value="Transcribed_RNA"/>
</dbReference>
<reference evidence="10" key="1">
    <citation type="submission" date="2021-05" db="EMBL/GenBank/DDBJ databases">
        <authorList>
            <person name="Alioto T."/>
            <person name="Alioto T."/>
            <person name="Gomez Garrido J."/>
        </authorList>
    </citation>
    <scope>NUCLEOTIDE SEQUENCE</scope>
</reference>